<keyword evidence="3" id="KW-1185">Reference proteome</keyword>
<dbReference type="InterPro" id="IPR025272">
    <property type="entry name" value="SocA_Panacea"/>
</dbReference>
<gene>
    <name evidence="2" type="ordered locus">TKWG_22895</name>
</gene>
<dbReference type="RefSeq" id="WP_014752286.1">
    <property type="nucleotide sequence ID" value="NC_017964.1"/>
</dbReference>
<dbReference type="OrthoDB" id="9799173at2"/>
<evidence type="ECO:0000313" key="3">
    <source>
        <dbReference type="Proteomes" id="UP000005267"/>
    </source>
</evidence>
<proteinExistence type="predicted"/>
<feature type="domain" description="Antitoxin SocA-like Panacea" evidence="1">
    <location>
        <begin position="28"/>
        <end position="127"/>
    </location>
</feature>
<dbReference type="AlphaFoldDB" id="I3UGQ7"/>
<evidence type="ECO:0000259" key="1">
    <source>
        <dbReference type="Pfam" id="PF13274"/>
    </source>
</evidence>
<dbReference type="Pfam" id="PF13274">
    <property type="entry name" value="SocA_Panacea"/>
    <property type="match status" value="1"/>
</dbReference>
<dbReference type="Proteomes" id="UP000005267">
    <property type="component" value="Chromosome"/>
</dbReference>
<dbReference type="HOGENOM" id="CLU_110683_4_0_4"/>
<accession>I3UGQ7</accession>
<dbReference type="EMBL" id="CP003555">
    <property type="protein sequence ID" value="AFK64195.1"/>
    <property type="molecule type" value="Genomic_DNA"/>
</dbReference>
<reference evidence="2 3" key="1">
    <citation type="journal article" date="2011" name="J. Bacteriol.">
        <title>Whole-genome shotgun sequencing of the sulfur-oxidizing chemoautotroph Tetrathiobacter kashmirensis.</title>
        <authorList>
            <person name="Ghosh W."/>
            <person name="George A."/>
            <person name="Agarwal A."/>
            <person name="Raj P."/>
            <person name="Alam M."/>
            <person name="Pyne P."/>
            <person name="Das Gupta S.K."/>
        </authorList>
    </citation>
    <scope>NUCLEOTIDE SEQUENCE [LARGE SCALE GENOMIC DNA]</scope>
    <source>
        <strain evidence="2 3">WT001</strain>
    </source>
</reference>
<reference evidence="3" key="2">
    <citation type="journal article" date="2013" name="PLoS ONE">
        <title>Genome implosion elicits host-confinement in Alcaligenaceae: evidence from the comparative genomics of Tetrathiobacter kashmirensis, a pathogen in the making.</title>
        <authorList>
            <person name="Ghosh W."/>
            <person name="Alam M."/>
            <person name="Roy C."/>
            <person name="Pyne P."/>
            <person name="George A."/>
            <person name="Chakraborty R."/>
            <person name="Majumder S."/>
            <person name="Agarwal A."/>
            <person name="Chakraborty S."/>
            <person name="Majumdar S."/>
            <person name="Gupta S.K."/>
        </authorList>
    </citation>
    <scope>NUCLEOTIDE SEQUENCE [LARGE SCALE GENOMIC DNA]</scope>
    <source>
        <strain evidence="3">WT001</strain>
    </source>
</reference>
<protein>
    <submittedName>
        <fullName evidence="2">Phage protein</fullName>
    </submittedName>
</protein>
<organism evidence="2 3">
    <name type="scientific">Advenella kashmirensis (strain DSM 17095 / LMG 22695 / WT001)</name>
    <name type="common">Tetrathiobacter kashmirensis</name>
    <dbReference type="NCBI Taxonomy" id="1036672"/>
    <lineage>
        <taxon>Bacteria</taxon>
        <taxon>Pseudomonadati</taxon>
        <taxon>Pseudomonadota</taxon>
        <taxon>Betaproteobacteria</taxon>
        <taxon>Burkholderiales</taxon>
        <taxon>Alcaligenaceae</taxon>
    </lineage>
</organism>
<name>I3UGQ7_ADVKW</name>
<dbReference type="KEGG" id="aka:TKWG_22895"/>
<sequence>MSITALQLGSELVRRAAKRNFKLTNLSLQKLAYFAHGWHLALFDKPLLEENDAFEAWRYGPVLPELYHALKAFSNNNIPADHPLIASQEELDSTRVEAKLIEKILDEYGNFSSFQLVRLSHDPDGPWAKVYSEPGFSIAIDDDSIGRFFKKDLEN</sequence>
<evidence type="ECO:0000313" key="2">
    <source>
        <dbReference type="EMBL" id="AFK64195.1"/>
    </source>
</evidence>
<dbReference type="STRING" id="1036672.TKWG_22895"/>